<name>A0ACB8ZNV3_CICIN</name>
<dbReference type="Proteomes" id="UP001055811">
    <property type="component" value="Linkage Group LG08"/>
</dbReference>
<organism evidence="1 2">
    <name type="scientific">Cichorium intybus</name>
    <name type="common">Chicory</name>
    <dbReference type="NCBI Taxonomy" id="13427"/>
    <lineage>
        <taxon>Eukaryota</taxon>
        <taxon>Viridiplantae</taxon>
        <taxon>Streptophyta</taxon>
        <taxon>Embryophyta</taxon>
        <taxon>Tracheophyta</taxon>
        <taxon>Spermatophyta</taxon>
        <taxon>Magnoliopsida</taxon>
        <taxon>eudicotyledons</taxon>
        <taxon>Gunneridae</taxon>
        <taxon>Pentapetalae</taxon>
        <taxon>asterids</taxon>
        <taxon>campanulids</taxon>
        <taxon>Asterales</taxon>
        <taxon>Asteraceae</taxon>
        <taxon>Cichorioideae</taxon>
        <taxon>Cichorieae</taxon>
        <taxon>Cichoriinae</taxon>
        <taxon>Cichorium</taxon>
    </lineage>
</organism>
<accession>A0ACB8ZNV3</accession>
<comment type="caution">
    <text evidence="1">The sequence shown here is derived from an EMBL/GenBank/DDBJ whole genome shotgun (WGS) entry which is preliminary data.</text>
</comment>
<proteinExistence type="predicted"/>
<evidence type="ECO:0000313" key="1">
    <source>
        <dbReference type="EMBL" id="KAI3699682.1"/>
    </source>
</evidence>
<protein>
    <submittedName>
        <fullName evidence="1">Uncharacterized protein</fullName>
    </submittedName>
</protein>
<reference evidence="2" key="1">
    <citation type="journal article" date="2022" name="Mol. Ecol. Resour.">
        <title>The genomes of chicory, endive, great burdock and yacon provide insights into Asteraceae palaeo-polyploidization history and plant inulin production.</title>
        <authorList>
            <person name="Fan W."/>
            <person name="Wang S."/>
            <person name="Wang H."/>
            <person name="Wang A."/>
            <person name="Jiang F."/>
            <person name="Liu H."/>
            <person name="Zhao H."/>
            <person name="Xu D."/>
            <person name="Zhang Y."/>
        </authorList>
    </citation>
    <scope>NUCLEOTIDE SEQUENCE [LARGE SCALE GENOMIC DNA]</scope>
    <source>
        <strain evidence="2">cv. Punajuju</strain>
    </source>
</reference>
<reference evidence="1 2" key="2">
    <citation type="journal article" date="2022" name="Mol. Ecol. Resour.">
        <title>The genomes of chicory, endive, great burdock and yacon provide insights into Asteraceae paleo-polyploidization history and plant inulin production.</title>
        <authorList>
            <person name="Fan W."/>
            <person name="Wang S."/>
            <person name="Wang H."/>
            <person name="Wang A."/>
            <person name="Jiang F."/>
            <person name="Liu H."/>
            <person name="Zhao H."/>
            <person name="Xu D."/>
            <person name="Zhang Y."/>
        </authorList>
    </citation>
    <scope>NUCLEOTIDE SEQUENCE [LARGE SCALE GENOMIC DNA]</scope>
    <source>
        <strain evidence="2">cv. Punajuju</strain>
        <tissue evidence="1">Leaves</tissue>
    </source>
</reference>
<dbReference type="EMBL" id="CM042016">
    <property type="protein sequence ID" value="KAI3699682.1"/>
    <property type="molecule type" value="Genomic_DNA"/>
</dbReference>
<gene>
    <name evidence="1" type="ORF">L2E82_44113</name>
</gene>
<keyword evidence="2" id="KW-1185">Reference proteome</keyword>
<sequence>MTPRSTNFIFFTCLIFLPSIILMIINQCDGFSTQCNGNMTECPSLMADDEEFLMDTEEHRRLLGQQIPIVYPALQKPSICSKCSGLYDVNKDRGCTNSNYCNKGP</sequence>
<evidence type="ECO:0000313" key="2">
    <source>
        <dbReference type="Proteomes" id="UP001055811"/>
    </source>
</evidence>